<accession>A0A9X3N2A4</accession>
<dbReference type="AlphaFoldDB" id="A0A9X3N2A4"/>
<comment type="caution">
    <text evidence="1">The sequence shown here is derived from an EMBL/GenBank/DDBJ whole genome shotgun (WGS) entry which is preliminary data.</text>
</comment>
<sequence length="50" mass="5140">MNLRYLEYATVSVVGAVSGRTYVFSATQSVQAVDGGDAGPLLALACFQAA</sequence>
<dbReference type="EMBL" id="JAPDOD010000051">
    <property type="protein sequence ID" value="MDA0165710.1"/>
    <property type="molecule type" value="Genomic_DNA"/>
</dbReference>
<dbReference type="Proteomes" id="UP001149140">
    <property type="component" value="Unassembled WGS sequence"/>
</dbReference>
<proteinExistence type="predicted"/>
<dbReference type="RefSeq" id="WP_270044972.1">
    <property type="nucleotide sequence ID" value="NZ_JAPDOD010000051.1"/>
</dbReference>
<evidence type="ECO:0000313" key="2">
    <source>
        <dbReference type="Proteomes" id="UP001149140"/>
    </source>
</evidence>
<keyword evidence="2" id="KW-1185">Reference proteome</keyword>
<organism evidence="1 2">
    <name type="scientific">Solirubrobacter ginsenosidimutans</name>
    <dbReference type="NCBI Taxonomy" id="490573"/>
    <lineage>
        <taxon>Bacteria</taxon>
        <taxon>Bacillati</taxon>
        <taxon>Actinomycetota</taxon>
        <taxon>Thermoleophilia</taxon>
        <taxon>Solirubrobacterales</taxon>
        <taxon>Solirubrobacteraceae</taxon>
        <taxon>Solirubrobacter</taxon>
    </lineage>
</organism>
<gene>
    <name evidence="1" type="ORF">OM076_35915</name>
</gene>
<protein>
    <submittedName>
        <fullName evidence="1">Uncharacterized protein</fullName>
    </submittedName>
</protein>
<reference evidence="1" key="1">
    <citation type="submission" date="2022-10" db="EMBL/GenBank/DDBJ databases">
        <title>The WGS of Solirubrobacter ginsenosidimutans DSM 21036.</title>
        <authorList>
            <person name="Jiang Z."/>
        </authorList>
    </citation>
    <scope>NUCLEOTIDE SEQUENCE</scope>
    <source>
        <strain evidence="1">DSM 21036</strain>
    </source>
</reference>
<evidence type="ECO:0000313" key="1">
    <source>
        <dbReference type="EMBL" id="MDA0165710.1"/>
    </source>
</evidence>
<name>A0A9X3N2A4_9ACTN</name>